<keyword evidence="2" id="KW-1185">Reference proteome</keyword>
<dbReference type="AlphaFoldDB" id="A0A9P3GTC2"/>
<name>A0A9P3GTC2_9APHY</name>
<dbReference type="Proteomes" id="UP000703269">
    <property type="component" value="Unassembled WGS sequence"/>
</dbReference>
<dbReference type="EMBL" id="BPQB01000247">
    <property type="protein sequence ID" value="GJF00929.1"/>
    <property type="molecule type" value="Genomic_DNA"/>
</dbReference>
<evidence type="ECO:0000313" key="2">
    <source>
        <dbReference type="Proteomes" id="UP000703269"/>
    </source>
</evidence>
<proteinExistence type="predicted"/>
<accession>A0A9P3GTC2</accession>
<gene>
    <name evidence="1" type="ORF">PsYK624_172330</name>
</gene>
<reference evidence="1 2" key="1">
    <citation type="submission" date="2021-08" db="EMBL/GenBank/DDBJ databases">
        <title>Draft Genome Sequence of Phanerochaete sordida strain YK-624.</title>
        <authorList>
            <person name="Mori T."/>
            <person name="Dohra H."/>
            <person name="Suzuki T."/>
            <person name="Kawagishi H."/>
            <person name="Hirai H."/>
        </authorList>
    </citation>
    <scope>NUCLEOTIDE SEQUENCE [LARGE SCALE GENOMIC DNA]</scope>
    <source>
        <strain evidence="1 2">YK-624</strain>
    </source>
</reference>
<protein>
    <submittedName>
        <fullName evidence="1">Uncharacterized protein</fullName>
    </submittedName>
</protein>
<sequence>MARTAIESRWQRTLLDLHSLSSRGDNGVLQFRQEHTQRGDDALVCCLRRPFFQVTDIFPPGSWLPAEWKPAEFHVAGRIAPHGDVTIDTSTSSTTVSLWLEPSENPVSRIQWGRLHDAIRYVVLLPGPDIAKRVDMTTLFAEGRAEGAPRLLVSGTSSTWEAFPLHGAGQELLALREDNIHELRGMPVHAVFNIVARPSSRADIDYIICAELTYLALASV</sequence>
<comment type="caution">
    <text evidence="1">The sequence shown here is derived from an EMBL/GenBank/DDBJ whole genome shotgun (WGS) entry which is preliminary data.</text>
</comment>
<evidence type="ECO:0000313" key="1">
    <source>
        <dbReference type="EMBL" id="GJF00929.1"/>
    </source>
</evidence>
<organism evidence="1 2">
    <name type="scientific">Phanerochaete sordida</name>
    <dbReference type="NCBI Taxonomy" id="48140"/>
    <lineage>
        <taxon>Eukaryota</taxon>
        <taxon>Fungi</taxon>
        <taxon>Dikarya</taxon>
        <taxon>Basidiomycota</taxon>
        <taxon>Agaricomycotina</taxon>
        <taxon>Agaricomycetes</taxon>
        <taxon>Polyporales</taxon>
        <taxon>Phanerochaetaceae</taxon>
        <taxon>Phanerochaete</taxon>
    </lineage>
</organism>